<dbReference type="EMBL" id="KB321107">
    <property type="protein sequence ID" value="ELW47506.1"/>
    <property type="molecule type" value="Genomic_DNA"/>
</dbReference>
<feature type="domain" description="RRM" evidence="10">
    <location>
        <begin position="24"/>
        <end position="100"/>
    </location>
</feature>
<organism evidence="11 12">
    <name type="scientific">Tupaia chinensis</name>
    <name type="common">Chinese tree shrew</name>
    <name type="synonym">Tupaia belangeri chinensis</name>
    <dbReference type="NCBI Taxonomy" id="246437"/>
    <lineage>
        <taxon>Eukaryota</taxon>
        <taxon>Metazoa</taxon>
        <taxon>Chordata</taxon>
        <taxon>Craniata</taxon>
        <taxon>Vertebrata</taxon>
        <taxon>Euteleostomi</taxon>
        <taxon>Mammalia</taxon>
        <taxon>Eutheria</taxon>
        <taxon>Euarchontoglires</taxon>
        <taxon>Scandentia</taxon>
        <taxon>Tupaiidae</taxon>
        <taxon>Tupaia</taxon>
    </lineage>
</organism>
<dbReference type="GO" id="GO:0003677">
    <property type="term" value="F:DNA binding"/>
    <property type="evidence" value="ECO:0007669"/>
    <property type="project" value="UniProtKB-KW"/>
</dbReference>
<dbReference type="GO" id="GO:0005730">
    <property type="term" value="C:nucleolus"/>
    <property type="evidence" value="ECO:0007669"/>
    <property type="project" value="UniProtKB-SubCell"/>
</dbReference>
<dbReference type="eggNOG" id="KOG0123">
    <property type="taxonomic scope" value="Eukaryota"/>
</dbReference>
<keyword evidence="5" id="KW-0677">Repeat</keyword>
<evidence type="ECO:0000256" key="9">
    <source>
        <dbReference type="PROSITE-ProRule" id="PRU00176"/>
    </source>
</evidence>
<dbReference type="InterPro" id="IPR035979">
    <property type="entry name" value="RBD_domain_sf"/>
</dbReference>
<evidence type="ECO:0000256" key="2">
    <source>
        <dbReference type="ARBA" id="ARBA00017108"/>
    </source>
</evidence>
<dbReference type="CDD" id="cd12405">
    <property type="entry name" value="RRM3_NCL"/>
    <property type="match status" value="1"/>
</dbReference>
<proteinExistence type="predicted"/>
<dbReference type="CDD" id="cd12404">
    <property type="entry name" value="RRM2_NCL"/>
    <property type="match status" value="1"/>
</dbReference>
<dbReference type="InterPro" id="IPR034234">
    <property type="entry name" value="Nucleolin_RRM3"/>
</dbReference>
<evidence type="ECO:0000313" key="11">
    <source>
        <dbReference type="EMBL" id="ELW47506.1"/>
    </source>
</evidence>
<dbReference type="InParanoid" id="L9JAH9"/>
<gene>
    <name evidence="11" type="ORF">TREES_T100016322</name>
</gene>
<evidence type="ECO:0000256" key="5">
    <source>
        <dbReference type="ARBA" id="ARBA00022737"/>
    </source>
</evidence>
<dbReference type="SUPFAM" id="SSF54928">
    <property type="entry name" value="RNA-binding domain, RBD"/>
    <property type="match status" value="3"/>
</dbReference>
<reference evidence="12" key="2">
    <citation type="journal article" date="2013" name="Nat. Commun.">
        <title>Genome of the Chinese tree shrew.</title>
        <authorList>
            <person name="Fan Y."/>
            <person name="Huang Z.Y."/>
            <person name="Cao C.C."/>
            <person name="Chen C.S."/>
            <person name="Chen Y.X."/>
            <person name="Fan D.D."/>
            <person name="He J."/>
            <person name="Hou H.L."/>
            <person name="Hu L."/>
            <person name="Hu X.T."/>
            <person name="Jiang X.T."/>
            <person name="Lai R."/>
            <person name="Lang Y.S."/>
            <person name="Liang B."/>
            <person name="Liao S.G."/>
            <person name="Mu D."/>
            <person name="Ma Y.Y."/>
            <person name="Niu Y.Y."/>
            <person name="Sun X.Q."/>
            <person name="Xia J.Q."/>
            <person name="Xiao J."/>
            <person name="Xiong Z.Q."/>
            <person name="Xu L."/>
            <person name="Yang L."/>
            <person name="Zhang Y."/>
            <person name="Zhao W."/>
            <person name="Zhao X.D."/>
            <person name="Zheng Y.T."/>
            <person name="Zhou J.M."/>
            <person name="Zhu Y.B."/>
            <person name="Zhang G.J."/>
            <person name="Wang J."/>
            <person name="Yao Y.G."/>
        </authorList>
    </citation>
    <scope>NUCLEOTIDE SEQUENCE [LARGE SCALE GENOMIC DNA]</scope>
</reference>
<sequence length="273" mass="30665">MTKQKAAPETKKQKVEATEPATSFHLFVGNLNNNKSISEFKTGISGIFAKNDLAVVDVRIGMSRKFGYVDFESAEDLEQALELTGLKIFGSEIKLEKKKKDSKKDRDARTLLAKNLLFKVTQDELKEVFEDAMEIRIISKDGRSKGIAYIEFKTEADAEKTFEEKQGTEIDGRSISLYYTGGKGQNQDYRGGKNSIWSGESKTLVLSNLSYNATEETLQEVFEKATFIKVPQSQNGKSKGYAFIEFASFEDAKEALNSCNKREIEGRAIRLEL</sequence>
<keyword evidence="12" id="KW-1185">Reference proteome</keyword>
<keyword evidence="7" id="KW-0238">DNA-binding</keyword>
<accession>L9JAH9</accession>
<comment type="subcellular location">
    <subcellularLocation>
        <location evidence="1">Nucleus</location>
        <location evidence="1">Nucleolus</location>
    </subcellularLocation>
</comment>
<evidence type="ECO:0000256" key="8">
    <source>
        <dbReference type="ARBA" id="ARBA00023242"/>
    </source>
</evidence>
<feature type="domain" description="RRM" evidence="10">
    <location>
        <begin position="202"/>
        <end position="273"/>
    </location>
</feature>
<keyword evidence="8" id="KW-0539">Nucleus</keyword>
<keyword evidence="6 9" id="KW-0694">RNA-binding</keyword>
<evidence type="ECO:0000256" key="3">
    <source>
        <dbReference type="ARBA" id="ARBA00022481"/>
    </source>
</evidence>
<feature type="domain" description="RRM" evidence="10">
    <location>
        <begin position="109"/>
        <end position="182"/>
    </location>
</feature>
<dbReference type="PANTHER" id="PTHR23236:SF119">
    <property type="entry name" value="NUCLEAR RNA-BINDING PROTEIN SART-3"/>
    <property type="match status" value="1"/>
</dbReference>
<dbReference type="SMART" id="SM00360">
    <property type="entry name" value="RRM"/>
    <property type="match status" value="3"/>
</dbReference>
<evidence type="ECO:0000256" key="4">
    <source>
        <dbReference type="ARBA" id="ARBA00022553"/>
    </source>
</evidence>
<dbReference type="FunFam" id="3.30.70.330:FF:000278">
    <property type="entry name" value="Nucleolin"/>
    <property type="match status" value="1"/>
</dbReference>
<dbReference type="FunFam" id="3.30.70.330:FF:000333">
    <property type="entry name" value="Nucleolin"/>
    <property type="match status" value="1"/>
</dbReference>
<reference evidence="12" key="1">
    <citation type="submission" date="2012-07" db="EMBL/GenBank/DDBJ databases">
        <title>Genome of the Chinese tree shrew, a rising model animal genetically related to primates.</title>
        <authorList>
            <person name="Zhang G."/>
            <person name="Fan Y."/>
            <person name="Yao Y."/>
            <person name="Huang Z."/>
        </authorList>
    </citation>
    <scope>NUCLEOTIDE SEQUENCE [LARGE SCALE GENOMIC DNA]</scope>
</reference>
<dbReference type="Gene3D" id="3.30.70.330">
    <property type="match status" value="3"/>
</dbReference>
<evidence type="ECO:0000313" key="12">
    <source>
        <dbReference type="Proteomes" id="UP000011518"/>
    </source>
</evidence>
<dbReference type="PROSITE" id="PS50102">
    <property type="entry name" value="RRM"/>
    <property type="match status" value="3"/>
</dbReference>
<protein>
    <recommendedName>
        <fullName evidence="2">Nucleolin</fullName>
    </recommendedName>
</protein>
<dbReference type="AlphaFoldDB" id="L9JAH9"/>
<evidence type="ECO:0000256" key="7">
    <source>
        <dbReference type="ARBA" id="ARBA00023125"/>
    </source>
</evidence>
<dbReference type="InterPro" id="IPR034233">
    <property type="entry name" value="Nucleolin_RRM2"/>
</dbReference>
<dbReference type="Proteomes" id="UP000011518">
    <property type="component" value="Unassembled WGS sequence"/>
</dbReference>
<evidence type="ECO:0000256" key="6">
    <source>
        <dbReference type="ARBA" id="ARBA00022884"/>
    </source>
</evidence>
<dbReference type="InterPro" id="IPR012677">
    <property type="entry name" value="Nucleotide-bd_a/b_plait_sf"/>
</dbReference>
<dbReference type="InterPro" id="IPR000504">
    <property type="entry name" value="RRM_dom"/>
</dbReference>
<dbReference type="Pfam" id="PF00076">
    <property type="entry name" value="RRM_1"/>
    <property type="match status" value="3"/>
</dbReference>
<dbReference type="FunFam" id="3.30.70.330:FF:000264">
    <property type="entry name" value="nucleolin"/>
    <property type="match status" value="1"/>
</dbReference>
<keyword evidence="4" id="KW-0597">Phosphoprotein</keyword>
<dbReference type="PANTHER" id="PTHR23236">
    <property type="entry name" value="EUKARYOTIC TRANSLATION INITIATION FACTOR 4B/4H"/>
    <property type="match status" value="1"/>
</dbReference>
<evidence type="ECO:0000256" key="1">
    <source>
        <dbReference type="ARBA" id="ARBA00004604"/>
    </source>
</evidence>
<dbReference type="STRING" id="246437.L9JAH9"/>
<name>L9JAH9_TUPCH</name>
<keyword evidence="3" id="KW-0488">Methylation</keyword>
<evidence type="ECO:0000259" key="10">
    <source>
        <dbReference type="PROSITE" id="PS50102"/>
    </source>
</evidence>
<dbReference type="GO" id="GO:0003723">
    <property type="term" value="F:RNA binding"/>
    <property type="evidence" value="ECO:0007669"/>
    <property type="project" value="UniProtKB-UniRule"/>
</dbReference>